<organism evidence="2 3">
    <name type="scientific">Araneus ventricosus</name>
    <name type="common">Orbweaver spider</name>
    <name type="synonym">Epeira ventricosa</name>
    <dbReference type="NCBI Taxonomy" id="182803"/>
    <lineage>
        <taxon>Eukaryota</taxon>
        <taxon>Metazoa</taxon>
        <taxon>Ecdysozoa</taxon>
        <taxon>Arthropoda</taxon>
        <taxon>Chelicerata</taxon>
        <taxon>Arachnida</taxon>
        <taxon>Araneae</taxon>
        <taxon>Araneomorphae</taxon>
        <taxon>Entelegynae</taxon>
        <taxon>Araneoidea</taxon>
        <taxon>Araneidae</taxon>
        <taxon>Araneus</taxon>
    </lineage>
</organism>
<dbReference type="EMBL" id="BGPR01153526">
    <property type="protein sequence ID" value="GBL68109.1"/>
    <property type="molecule type" value="Genomic_DNA"/>
</dbReference>
<comment type="caution">
    <text evidence="2">The sequence shown here is derived from an EMBL/GenBank/DDBJ whole genome shotgun (WGS) entry which is preliminary data.</text>
</comment>
<feature type="region of interest" description="Disordered" evidence="1">
    <location>
        <begin position="154"/>
        <end position="209"/>
    </location>
</feature>
<evidence type="ECO:0000313" key="3">
    <source>
        <dbReference type="Proteomes" id="UP000499080"/>
    </source>
</evidence>
<gene>
    <name evidence="2" type="ORF">AVEN_176682_1</name>
</gene>
<keyword evidence="3" id="KW-1185">Reference proteome</keyword>
<sequence length="209" mass="23958">MEELVCLVCYNTYYPPGHCCVNNRWVPVVANLNMTIREVKQLLFSGKQVSFPEPSEQINESTSVSTENVNLNPYFDHDSSLSYEAINRNDERTISSHNSTTEGRRNQLNVINFEQSNRIEQAIRSLISPSLLINNEPGTNDYIMTMRQSFPSSQISKNVSPLDSIGSQFGTEHRNDIVRDSKGRDEPPDRKIWTKYTKKSDDSSLRQYD</sequence>
<evidence type="ECO:0000313" key="2">
    <source>
        <dbReference type="EMBL" id="GBL68109.1"/>
    </source>
</evidence>
<feature type="compositionally biased region" description="Basic and acidic residues" evidence="1">
    <location>
        <begin position="171"/>
        <end position="209"/>
    </location>
</feature>
<evidence type="ECO:0000256" key="1">
    <source>
        <dbReference type="SAM" id="MobiDB-lite"/>
    </source>
</evidence>
<dbReference type="Proteomes" id="UP000499080">
    <property type="component" value="Unassembled WGS sequence"/>
</dbReference>
<accession>A0A4Y1ZUN9</accession>
<feature type="compositionally biased region" description="Polar residues" evidence="1">
    <location>
        <begin position="154"/>
        <end position="170"/>
    </location>
</feature>
<proteinExistence type="predicted"/>
<protein>
    <submittedName>
        <fullName evidence="2">Uncharacterized protein</fullName>
    </submittedName>
</protein>
<dbReference type="AlphaFoldDB" id="A0A4Y1ZUN9"/>
<reference evidence="2 3" key="1">
    <citation type="journal article" date="2019" name="Sci. Rep.">
        <title>Orb-weaving spider Araneus ventricosus genome elucidates the spidroin gene catalogue.</title>
        <authorList>
            <person name="Kono N."/>
            <person name="Nakamura H."/>
            <person name="Ohtoshi R."/>
            <person name="Moran D.A.P."/>
            <person name="Shinohara A."/>
            <person name="Yoshida Y."/>
            <person name="Fujiwara M."/>
            <person name="Mori M."/>
            <person name="Tomita M."/>
            <person name="Arakawa K."/>
        </authorList>
    </citation>
    <scope>NUCLEOTIDE SEQUENCE [LARGE SCALE GENOMIC DNA]</scope>
</reference>
<name>A0A4Y1ZUN9_ARAVE</name>